<protein>
    <submittedName>
        <fullName evidence="5">Por secretion system C-terminal sorting domain-containing protein</fullName>
    </submittedName>
</protein>
<dbReference type="STRING" id="416016.SAMN05443547_0037"/>
<dbReference type="GO" id="GO:0004553">
    <property type="term" value="F:hydrolase activity, hydrolyzing O-glycosyl compounds"/>
    <property type="evidence" value="ECO:0007669"/>
    <property type="project" value="UniProtKB-ARBA"/>
</dbReference>
<gene>
    <name evidence="5" type="ORF">SAMN05443547_0037</name>
</gene>
<feature type="domain" description="LamG-like jellyroll fold" evidence="4">
    <location>
        <begin position="697"/>
        <end position="834"/>
    </location>
</feature>
<organism evidence="5 6">
    <name type="scientific">Flavobacterium cucumis</name>
    <dbReference type="NCBI Taxonomy" id="416016"/>
    <lineage>
        <taxon>Bacteria</taxon>
        <taxon>Pseudomonadati</taxon>
        <taxon>Bacteroidota</taxon>
        <taxon>Flavobacteriia</taxon>
        <taxon>Flavobacteriales</taxon>
        <taxon>Flavobacteriaceae</taxon>
        <taxon>Flavobacterium</taxon>
    </lineage>
</organism>
<proteinExistence type="predicted"/>
<dbReference type="InterPro" id="IPR013320">
    <property type="entry name" value="ConA-like_dom_sf"/>
</dbReference>
<evidence type="ECO:0000313" key="6">
    <source>
        <dbReference type="Proteomes" id="UP000184611"/>
    </source>
</evidence>
<feature type="chain" id="PRO_5012907196" evidence="3">
    <location>
        <begin position="24"/>
        <end position="1532"/>
    </location>
</feature>
<feature type="signal peptide" evidence="3">
    <location>
        <begin position="1"/>
        <end position="23"/>
    </location>
</feature>
<name>A0A1M7ZSZ3_9FLAO</name>
<evidence type="ECO:0000256" key="1">
    <source>
        <dbReference type="ARBA" id="ARBA00022729"/>
    </source>
</evidence>
<dbReference type="SUPFAM" id="SSF49899">
    <property type="entry name" value="Concanavalin A-like lectins/glucanases"/>
    <property type="match status" value="1"/>
</dbReference>
<accession>A0A1M7ZSZ3</accession>
<keyword evidence="1 3" id="KW-0732">Signal</keyword>
<dbReference type="GO" id="GO:0005975">
    <property type="term" value="P:carbohydrate metabolic process"/>
    <property type="evidence" value="ECO:0007669"/>
    <property type="project" value="UniProtKB-ARBA"/>
</dbReference>
<keyword evidence="2" id="KW-1015">Disulfide bond</keyword>
<evidence type="ECO:0000256" key="3">
    <source>
        <dbReference type="SAM" id="SignalP"/>
    </source>
</evidence>
<dbReference type="Pfam" id="PF26628">
    <property type="entry name" value="DUF8202"/>
    <property type="match status" value="1"/>
</dbReference>
<evidence type="ECO:0000313" key="5">
    <source>
        <dbReference type="EMBL" id="SHO71727.1"/>
    </source>
</evidence>
<dbReference type="SMART" id="SM00560">
    <property type="entry name" value="LamGL"/>
    <property type="match status" value="1"/>
</dbReference>
<dbReference type="InterPro" id="IPR058515">
    <property type="entry name" value="DUF8202"/>
</dbReference>
<dbReference type="InterPro" id="IPR026444">
    <property type="entry name" value="Secre_tail"/>
</dbReference>
<reference evidence="6" key="1">
    <citation type="submission" date="2016-12" db="EMBL/GenBank/DDBJ databases">
        <authorList>
            <person name="Varghese N."/>
            <person name="Submissions S."/>
        </authorList>
    </citation>
    <scope>NUCLEOTIDE SEQUENCE [LARGE SCALE GENOMIC DNA]</scope>
    <source>
        <strain evidence="6">DSM 18830</strain>
    </source>
</reference>
<dbReference type="NCBIfam" id="TIGR04183">
    <property type="entry name" value="Por_Secre_tail"/>
    <property type="match status" value="1"/>
</dbReference>
<evidence type="ECO:0000259" key="4">
    <source>
        <dbReference type="SMART" id="SM00560"/>
    </source>
</evidence>
<dbReference type="OrthoDB" id="2582440at2"/>
<dbReference type="Pfam" id="PF18962">
    <property type="entry name" value="Por_Secre_tail"/>
    <property type="match status" value="1"/>
</dbReference>
<dbReference type="Proteomes" id="UP000184611">
    <property type="component" value="Unassembled WGS sequence"/>
</dbReference>
<dbReference type="RefSeq" id="WP_073580288.1">
    <property type="nucleotide sequence ID" value="NZ_CBCSEA010000003.1"/>
</dbReference>
<dbReference type="Pfam" id="PF13385">
    <property type="entry name" value="Laminin_G_3"/>
    <property type="match status" value="1"/>
</dbReference>
<dbReference type="InterPro" id="IPR006558">
    <property type="entry name" value="LamG-like"/>
</dbReference>
<dbReference type="Gene3D" id="2.60.120.260">
    <property type="entry name" value="Galactose-binding domain-like"/>
    <property type="match status" value="1"/>
</dbReference>
<dbReference type="Gene3D" id="2.60.120.200">
    <property type="match status" value="1"/>
</dbReference>
<keyword evidence="6" id="KW-1185">Reference proteome</keyword>
<sequence>MEFKTTLKHFLLFIFFIIVEAQAQTTIFNADFSSGTGNNAFTLGSWTRGNNNSNFTTTGATSPYLYLAGYANSLNTSAITPTINLTGYERLTLSLKFNFQTELDYDGFKILFSTDDGVTWRTLGKENDQAINWYTSSNVRAFGTDQRGWSGNPGNTWFNASIDLPSQGFDNKNNIRFAIQFRSDGTMNSYRGVAIDDFKITGYPVTAKTYPSYSAFNKLEVWYKPESLSTSANNDPIDSWPNSTGINTSWTNAVGTTTTRPLYKNNSTSNVNFNPVVNFDGTKSMFTRQGFYNHDIYIVVNPGTPVSSAYAAQDVLMGDDFIEIAGSQDITGLSINNTSNRYGAGVPNIAAYNQGALTNYGIAITSSTITYDRPVIFNARLNAGGTGMNLYLDGVDLGVTLSPTLMKEVNTGTFKQILNSRFWIGRSEYFGPSFNGDVMEIMMFSERKSDSDRKKIESYLAIKYGINPGLFPVPAISLPHVPGELVDSDGVALWNTTISNGYTYNIGAIGRDDATGLNQKQSKSIDPESFLTVGLRDIYTTNALNTNTFINNKDYLVWGSNLLPLTEMASPIQVNLGSSLVTTSTRVTNRTWKFVERATTDVGNVKISLPTSSVSSLPALSGNSDYVLILADDANFTTNVETVFLKTVGSNLETTYNFNGTKYMKLGVAEEVIASRHIKFDGTNDFIRCNDVTSITAAFSISAWVNCEGSNTLNNDKTIVAKKGATQTGYHFLINNANKLVMRFHNGVTMSEIVSNTTLSTNQWRNVAFTLDGSNVGRLYVDGVLDIQSNMNARTDMTNVLTIGGRYVDESSTVDFFKGKLEEIHIWNAALTVDEIRFIMNQEIEKGNGVAIRGKIIPASVTKNDISTRTWDNSLFAYFNMNHYIGTNLNEASGKKFRGSMNNASFYTMEEQSAPIPYVSAADGAWETSGAWANGGAMYYPNNSLTINGVVTKIDWNIIKTTHNITSSGNKTVLAAVIDNNTLRIDNDSKLEVTHHLKINGKIDLVGKSQLIQTNNSDLDPSGTGTLERDQQGTGNKYNYNYWSSPVSTVTSTIANNTGFTLNNALKDGTNPAAPAAITWTSALDGSSSPLSISLRWLHRYVNSSPAYANWELVNQNTVIQTGHGITMKGTGIATAPNIVTQNYVFTGKPNNGTINHSGLTVGPNNLNLIGNPYPSALDASKFIDDNIGAITGALYFWEHFPTNNSHIYAAYQGGYATYTKTGSVAPVPPAQISGLGSSSRTPKQFIPVGQAFFIRGNATGGSVTFNNGQRLFVKEDDVNSNILFRNQTQSIAYDNSNDLYSIENYTKIALKFTSLTTNFHREILLGFMNENANNEFNYGYDGELMGLQDSDVYFQLNAKKLVIQGVGHFNTNLVYPLTIKSNVNNNNVRITIERLENYDDANPIYIHDGLHDTYHNLLINDFQATLPAGELTGRFSLRFTNQTLSHSDFENNTAQVYFNSTESVIEVINNNNIEIEDITLFSILGQRIHFWKVNTNDSSIKAPVNNLETGVYILKIKTKNGDYIDKKMILN</sequence>
<evidence type="ECO:0000256" key="2">
    <source>
        <dbReference type="ARBA" id="ARBA00023157"/>
    </source>
</evidence>
<dbReference type="EMBL" id="FRYK01000001">
    <property type="protein sequence ID" value="SHO71727.1"/>
    <property type="molecule type" value="Genomic_DNA"/>
</dbReference>